<dbReference type="GO" id="GO:0036503">
    <property type="term" value="P:ERAD pathway"/>
    <property type="evidence" value="ECO:0007669"/>
    <property type="project" value="TreeGrafter"/>
</dbReference>
<dbReference type="GO" id="GO:0051082">
    <property type="term" value="F:unfolded protein binding"/>
    <property type="evidence" value="ECO:0007669"/>
    <property type="project" value="InterPro"/>
</dbReference>
<proteinExistence type="inferred from homology"/>
<keyword evidence="12" id="KW-1185">Reference proteome</keyword>
<reference evidence="11 12" key="1">
    <citation type="submission" date="2017-05" db="EMBL/GenBank/DDBJ databases">
        <title>Genome sequence for an aflatoxigenic pathogen of Argentinian peanut, Aspergillus arachidicola.</title>
        <authorList>
            <person name="Moore G."/>
            <person name="Beltz S.B."/>
            <person name="Mack B.M."/>
        </authorList>
    </citation>
    <scope>NUCLEOTIDE SEQUENCE [LARGE SCALE GENOMIC DNA]</scope>
    <source>
        <strain evidence="11 12">CBS 117610</strain>
    </source>
</reference>
<feature type="signal peptide" evidence="9">
    <location>
        <begin position="1"/>
        <end position="23"/>
    </location>
</feature>
<evidence type="ECO:0000256" key="1">
    <source>
        <dbReference type="ARBA" id="ARBA00004115"/>
    </source>
</evidence>
<feature type="compositionally biased region" description="Acidic residues" evidence="10">
    <location>
        <begin position="315"/>
        <end position="326"/>
    </location>
</feature>
<sequence length="334" mass="37584">MRFNAAVASALVSSATLMGYAHAEEAEKNPDATSVVEKPTFTPTTLKAPFLEQFTDDWESRWTPSHAKKDDSQTEEDWAYVGEWSVEEPTVFKGIDGDKGLVVKNPAAHHAISAKFPKKIDNKGKALVVQYEVKPQNSLVCGGAYLKLLQENKKLHAEEFSNATPYVIMFGPDKCGATNKVHFIFRHKNPKTGEYEEKHLKAPPAARTNKVTSLYTLIVRPDQSFQILIDGEAVKNGTLLEDFNPPVNPEKEIDDPKDKKPDDWVDDVKIPDPEATKPEDWDEEAPYEIVDEEATKPEDWLEEEPTSIPDPEAEKPEDWDDEEDGDWIPHCSQP</sequence>
<dbReference type="AlphaFoldDB" id="A0A2G7G8R4"/>
<evidence type="ECO:0000313" key="11">
    <source>
        <dbReference type="EMBL" id="PIG88461.1"/>
    </source>
</evidence>
<dbReference type="Gene3D" id="2.10.250.10">
    <property type="entry name" value="Calreticulin/calnexin, P domain"/>
    <property type="match status" value="1"/>
</dbReference>
<feature type="compositionally biased region" description="Basic and acidic residues" evidence="10">
    <location>
        <begin position="249"/>
        <end position="279"/>
    </location>
</feature>
<evidence type="ECO:0000256" key="2">
    <source>
        <dbReference type="ARBA" id="ARBA00010983"/>
    </source>
</evidence>
<keyword evidence="4 9" id="KW-0256">Endoplasmic reticulum</keyword>
<evidence type="ECO:0000256" key="3">
    <source>
        <dbReference type="ARBA" id="ARBA00022692"/>
    </source>
</evidence>
<dbReference type="GO" id="GO:0006457">
    <property type="term" value="P:protein folding"/>
    <property type="evidence" value="ECO:0007669"/>
    <property type="project" value="InterPro"/>
</dbReference>
<comment type="caution">
    <text evidence="11">The sequence shown here is derived from an EMBL/GenBank/DDBJ whole genome shotgun (WGS) entry which is preliminary data.</text>
</comment>
<dbReference type="InterPro" id="IPR018124">
    <property type="entry name" value="Calret/calnex_CS"/>
</dbReference>
<evidence type="ECO:0000256" key="9">
    <source>
        <dbReference type="RuleBase" id="RU362126"/>
    </source>
</evidence>
<organism evidence="11 12">
    <name type="scientific">Aspergillus arachidicola</name>
    <dbReference type="NCBI Taxonomy" id="656916"/>
    <lineage>
        <taxon>Eukaryota</taxon>
        <taxon>Fungi</taxon>
        <taxon>Dikarya</taxon>
        <taxon>Ascomycota</taxon>
        <taxon>Pezizomycotina</taxon>
        <taxon>Eurotiomycetes</taxon>
        <taxon>Eurotiomycetidae</taxon>
        <taxon>Eurotiales</taxon>
        <taxon>Aspergillaceae</taxon>
        <taxon>Aspergillus</taxon>
        <taxon>Aspergillus subgen. Circumdati</taxon>
    </lineage>
</organism>
<dbReference type="InterPro" id="IPR009033">
    <property type="entry name" value="Calreticulin/calnexin_P_dom_sf"/>
</dbReference>
<evidence type="ECO:0000256" key="10">
    <source>
        <dbReference type="SAM" id="MobiDB-lite"/>
    </source>
</evidence>
<keyword evidence="5" id="KW-1133">Transmembrane helix</keyword>
<keyword evidence="6" id="KW-0472">Membrane</keyword>
<evidence type="ECO:0000313" key="12">
    <source>
        <dbReference type="Proteomes" id="UP000231358"/>
    </source>
</evidence>
<dbReference type="PROSITE" id="PS00804">
    <property type="entry name" value="CALRETICULIN_2"/>
    <property type="match status" value="1"/>
</dbReference>
<dbReference type="Gene3D" id="2.60.120.200">
    <property type="match status" value="1"/>
</dbReference>
<dbReference type="Pfam" id="PF00262">
    <property type="entry name" value="Calreticulin"/>
    <property type="match status" value="1"/>
</dbReference>
<feature type="chain" id="PRO_5013422317" evidence="9">
    <location>
        <begin position="24"/>
        <end position="334"/>
    </location>
</feature>
<keyword evidence="9" id="KW-0732">Signal</keyword>
<evidence type="ECO:0000256" key="8">
    <source>
        <dbReference type="PIRSR" id="PIRSR601580-3"/>
    </source>
</evidence>
<dbReference type="SUPFAM" id="SSF63887">
    <property type="entry name" value="P-domain of calnexin/calreticulin"/>
    <property type="match status" value="1"/>
</dbReference>
<gene>
    <name evidence="11" type="ORF">AARAC_008166</name>
</gene>
<dbReference type="InterPro" id="IPR013320">
    <property type="entry name" value="ConA-like_dom_sf"/>
</dbReference>
<dbReference type="PROSITE" id="PS00803">
    <property type="entry name" value="CALRETICULIN_1"/>
    <property type="match status" value="1"/>
</dbReference>
<dbReference type="PANTHER" id="PTHR11073:SF1">
    <property type="entry name" value="CALNEXIN 14D-RELATED"/>
    <property type="match status" value="1"/>
</dbReference>
<name>A0A2G7G8R4_9EURO</name>
<dbReference type="FunFam" id="2.60.120.200:FF:000011">
    <property type="entry name" value="Probable calnexin"/>
    <property type="match status" value="1"/>
</dbReference>
<feature type="region of interest" description="Disordered" evidence="10">
    <location>
        <begin position="239"/>
        <end position="334"/>
    </location>
</feature>
<evidence type="ECO:0000256" key="6">
    <source>
        <dbReference type="ARBA" id="ARBA00023136"/>
    </source>
</evidence>
<dbReference type="SUPFAM" id="SSF49899">
    <property type="entry name" value="Concanavalin A-like lectins/glucanases"/>
    <property type="match status" value="1"/>
</dbReference>
<evidence type="ECO:0000256" key="4">
    <source>
        <dbReference type="ARBA" id="ARBA00022824"/>
    </source>
</evidence>
<dbReference type="InterPro" id="IPR001580">
    <property type="entry name" value="Calret/calnex"/>
</dbReference>
<feature type="compositionally biased region" description="Acidic residues" evidence="10">
    <location>
        <begin position="280"/>
        <end position="292"/>
    </location>
</feature>
<keyword evidence="7 9" id="KW-0143">Chaperone</keyword>
<dbReference type="STRING" id="656916.A0A2G7G8R4"/>
<keyword evidence="8" id="KW-1015">Disulfide bond</keyword>
<dbReference type="PANTHER" id="PTHR11073">
    <property type="entry name" value="CALRETICULIN AND CALNEXIN"/>
    <property type="match status" value="1"/>
</dbReference>
<comment type="subcellular location">
    <subcellularLocation>
        <location evidence="1">Endoplasmic reticulum membrane</location>
        <topology evidence="1">Single-pass type I membrane protein</topology>
    </subcellularLocation>
</comment>
<dbReference type="Proteomes" id="UP000231358">
    <property type="component" value="Unassembled WGS sequence"/>
</dbReference>
<accession>A0A2G7G8R4</accession>
<dbReference type="GO" id="GO:0005509">
    <property type="term" value="F:calcium ion binding"/>
    <property type="evidence" value="ECO:0007669"/>
    <property type="project" value="InterPro"/>
</dbReference>
<evidence type="ECO:0000256" key="5">
    <source>
        <dbReference type="ARBA" id="ARBA00022989"/>
    </source>
</evidence>
<feature type="disulfide bond" evidence="8">
    <location>
        <begin position="141"/>
        <end position="175"/>
    </location>
</feature>
<dbReference type="PRINTS" id="PR00626">
    <property type="entry name" value="CALRETICULIN"/>
</dbReference>
<evidence type="ECO:0000256" key="7">
    <source>
        <dbReference type="ARBA" id="ARBA00023186"/>
    </source>
</evidence>
<protein>
    <submittedName>
        <fullName evidence="11">Calnexin protein</fullName>
    </submittedName>
</protein>
<keyword evidence="3" id="KW-0812">Transmembrane</keyword>
<comment type="similarity">
    <text evidence="2 9">Belongs to the calreticulin family.</text>
</comment>
<dbReference type="GO" id="GO:0005789">
    <property type="term" value="C:endoplasmic reticulum membrane"/>
    <property type="evidence" value="ECO:0007669"/>
    <property type="project" value="UniProtKB-SubCell"/>
</dbReference>
<dbReference type="EMBL" id="NEXV01000103">
    <property type="protein sequence ID" value="PIG88461.1"/>
    <property type="molecule type" value="Genomic_DNA"/>
</dbReference>
<dbReference type="PROSITE" id="PS00805">
    <property type="entry name" value="CALRETICULIN_REPEAT"/>
    <property type="match status" value="1"/>
</dbReference>